<reference evidence="2" key="1">
    <citation type="journal article" date="2015" name="PLoS Genet.">
        <title>Genome Sequence and Transcriptome Analyses of Chrysochromulina tobin: Metabolic Tools for Enhanced Algal Fitness in the Prominent Order Prymnesiales (Haptophyceae).</title>
        <authorList>
            <person name="Hovde B.T."/>
            <person name="Deodato C.R."/>
            <person name="Hunsperger H.M."/>
            <person name="Ryken S.A."/>
            <person name="Yost W."/>
            <person name="Jha R.K."/>
            <person name="Patterson J."/>
            <person name="Monnat R.J. Jr."/>
            <person name="Barlow S.B."/>
            <person name="Starkenburg S.R."/>
            <person name="Cattolico R.A."/>
        </authorList>
    </citation>
    <scope>NUCLEOTIDE SEQUENCE</scope>
    <source>
        <strain evidence="2">CCMP291</strain>
    </source>
</reference>
<dbReference type="EMBL" id="JWZX01003249">
    <property type="protein sequence ID" value="KOO22797.1"/>
    <property type="molecule type" value="Genomic_DNA"/>
</dbReference>
<protein>
    <submittedName>
        <fullName evidence="1">Uncharacterized protein</fullName>
    </submittedName>
</protein>
<accession>A0A0M0J8W6</accession>
<keyword evidence="2" id="KW-1185">Reference proteome</keyword>
<dbReference type="Proteomes" id="UP000037460">
    <property type="component" value="Unassembled WGS sequence"/>
</dbReference>
<sequence>MLAELRLALHDRVRWELGKWHCIDLTNSVLVRKGYWLYQCPPHKYKRIGHGIKAMIEQGEKTGSELPEAANQFSSARLLRVVRELARDAQTGDEQKRWAAIDSVLTGGSDMHSQSAHVFLLICPQLLEELDKRPECMPEHTVLYALGMAWLAWDMKHLTDLERTRRIELVEALLVYNLGGEQLFMPFKEESTKQGTLRGVLSLHMGLWSMQNMLALLQNAAARRQFREQFPLEIFVERVASNNDIETYWSLIAGQIGYKPRLMELQKIAAKNDFLMRTLFDPTRRFYMRLSKKKMYDPVEYFTPSALLEWNDGCALDMMSPECQQYLRGVALRAIASSRGSVSTVRSQNTVRSNDRRNAFRNISGPDIS</sequence>
<organism evidence="1 2">
    <name type="scientific">Chrysochromulina tobinii</name>
    <dbReference type="NCBI Taxonomy" id="1460289"/>
    <lineage>
        <taxon>Eukaryota</taxon>
        <taxon>Haptista</taxon>
        <taxon>Haptophyta</taxon>
        <taxon>Prymnesiophyceae</taxon>
        <taxon>Prymnesiales</taxon>
        <taxon>Chrysochromulinaceae</taxon>
        <taxon>Chrysochromulina</taxon>
    </lineage>
</organism>
<gene>
    <name evidence="1" type="ORF">Ctob_000648</name>
</gene>
<dbReference type="AlphaFoldDB" id="A0A0M0J8W6"/>
<evidence type="ECO:0000313" key="2">
    <source>
        <dbReference type="Proteomes" id="UP000037460"/>
    </source>
</evidence>
<proteinExistence type="predicted"/>
<name>A0A0M0J8W6_9EUKA</name>
<comment type="caution">
    <text evidence="1">The sequence shown here is derived from an EMBL/GenBank/DDBJ whole genome shotgun (WGS) entry which is preliminary data.</text>
</comment>
<evidence type="ECO:0000313" key="1">
    <source>
        <dbReference type="EMBL" id="KOO22797.1"/>
    </source>
</evidence>